<evidence type="ECO:0000313" key="1">
    <source>
        <dbReference type="EMBL" id="MDF2256614.1"/>
    </source>
</evidence>
<keyword evidence="2" id="KW-1185">Reference proteome</keyword>
<dbReference type="Proteomes" id="UP001220022">
    <property type="component" value="Unassembled WGS sequence"/>
</dbReference>
<comment type="caution">
    <text evidence="1">The sequence shown here is derived from an EMBL/GenBank/DDBJ whole genome shotgun (WGS) entry which is preliminary data.</text>
</comment>
<dbReference type="RefSeq" id="WP_275813114.1">
    <property type="nucleotide sequence ID" value="NZ_BAAANM010000001.1"/>
</dbReference>
<name>A0ABT5YYU0_9ACTN</name>
<accession>A0ABT5YYU0</accession>
<gene>
    <name evidence="1" type="ORF">P2L57_12985</name>
</gene>
<organism evidence="1 2">
    <name type="scientific">Streptantibioticus ferralitis</name>
    <dbReference type="NCBI Taxonomy" id="236510"/>
    <lineage>
        <taxon>Bacteria</taxon>
        <taxon>Bacillati</taxon>
        <taxon>Actinomycetota</taxon>
        <taxon>Actinomycetes</taxon>
        <taxon>Kitasatosporales</taxon>
        <taxon>Streptomycetaceae</taxon>
        <taxon>Streptantibioticus</taxon>
    </lineage>
</organism>
<evidence type="ECO:0000313" key="2">
    <source>
        <dbReference type="Proteomes" id="UP001220022"/>
    </source>
</evidence>
<protein>
    <submittedName>
        <fullName evidence="1">Uncharacterized protein</fullName>
    </submittedName>
</protein>
<reference evidence="1 2" key="1">
    <citation type="submission" date="2023-03" db="EMBL/GenBank/DDBJ databases">
        <title>Draft genome sequence of type strain Streptomyces ferralitis JCM 14344.</title>
        <authorList>
            <person name="Klaysubun C."/>
            <person name="Duangmal K."/>
        </authorList>
    </citation>
    <scope>NUCLEOTIDE SEQUENCE [LARGE SCALE GENOMIC DNA]</scope>
    <source>
        <strain evidence="1 2">JCM 14344</strain>
    </source>
</reference>
<sequence>MTEQYLAGELSQLLAEMRKAAGEDPPRARQVSALRRQAEALPPAALGPVVERAVAVGDDLCWRSLGRGDTAAFGEQAAVVHNVYEFGVCSGLIDDR</sequence>
<dbReference type="EMBL" id="JARHTQ010000007">
    <property type="protein sequence ID" value="MDF2256614.1"/>
    <property type="molecule type" value="Genomic_DNA"/>
</dbReference>
<proteinExistence type="predicted"/>